<evidence type="ECO:0000256" key="3">
    <source>
        <dbReference type="ARBA" id="ARBA00022630"/>
    </source>
</evidence>
<evidence type="ECO:0000256" key="5">
    <source>
        <dbReference type="ARBA" id="ARBA00023002"/>
    </source>
</evidence>
<comment type="cofactor">
    <cofactor evidence="1">
        <name>FAD</name>
        <dbReference type="ChEBI" id="CHEBI:57692"/>
    </cofactor>
</comment>
<name>A0A251Y2E2_9MICO</name>
<evidence type="ECO:0000256" key="1">
    <source>
        <dbReference type="ARBA" id="ARBA00001974"/>
    </source>
</evidence>
<dbReference type="Pfam" id="PF01266">
    <property type="entry name" value="DAO"/>
    <property type="match status" value="1"/>
</dbReference>
<accession>A0A251Y2E2</accession>
<reference evidence="8 9" key="1">
    <citation type="submission" date="2016-08" db="EMBL/GenBank/DDBJ databases">
        <title>Genome sequence of Clavibacter michiganensis spp strain CFBP7494.</title>
        <authorList>
            <person name="Thapa S.P."/>
            <person name="Coaker G."/>
            <person name="Jacques M.-A."/>
        </authorList>
    </citation>
    <scope>NUCLEOTIDE SEQUENCE [LARGE SCALE GENOMIC DNA]</scope>
    <source>
        <strain evidence="8">CFBP7494</strain>
    </source>
</reference>
<dbReference type="PANTHER" id="PTHR11985:SF15">
    <property type="entry name" value="GLYCEROL-3-PHOSPHATE DEHYDROGENASE, MITOCHONDRIAL"/>
    <property type="match status" value="1"/>
</dbReference>
<dbReference type="InterPro" id="IPR038299">
    <property type="entry name" value="DAO_C_sf"/>
</dbReference>
<dbReference type="InterPro" id="IPR036188">
    <property type="entry name" value="FAD/NAD-bd_sf"/>
</dbReference>
<keyword evidence="3" id="KW-0285">Flavoprotein</keyword>
<dbReference type="InterPro" id="IPR000447">
    <property type="entry name" value="G3P_DH_FAD-dep"/>
</dbReference>
<dbReference type="Pfam" id="PF16901">
    <property type="entry name" value="DAO_C"/>
    <property type="match status" value="1"/>
</dbReference>
<gene>
    <name evidence="8" type="primary">glpD</name>
    <name evidence="8" type="ORF">BFL34_02461</name>
</gene>
<keyword evidence="4" id="KW-0274">FAD</keyword>
<proteinExistence type="inferred from homology"/>
<feature type="domain" description="Alpha-glycerophosphate oxidase C-terminal" evidence="7">
    <location>
        <begin position="444"/>
        <end position="569"/>
    </location>
</feature>
<evidence type="ECO:0000259" key="6">
    <source>
        <dbReference type="Pfam" id="PF01266"/>
    </source>
</evidence>
<dbReference type="Gene3D" id="3.30.9.10">
    <property type="entry name" value="D-Amino Acid Oxidase, subunit A, domain 2"/>
    <property type="match status" value="1"/>
</dbReference>
<dbReference type="AlphaFoldDB" id="A0A251Y2E2"/>
<dbReference type="InterPro" id="IPR031656">
    <property type="entry name" value="DAO_C"/>
</dbReference>
<evidence type="ECO:0000313" key="9">
    <source>
        <dbReference type="Proteomes" id="UP000194837"/>
    </source>
</evidence>
<dbReference type="InterPro" id="IPR006076">
    <property type="entry name" value="FAD-dep_OxRdtase"/>
</dbReference>
<dbReference type="PANTHER" id="PTHR11985">
    <property type="entry name" value="GLYCEROL-3-PHOSPHATE DEHYDROGENASE"/>
    <property type="match status" value="1"/>
</dbReference>
<comment type="similarity">
    <text evidence="2">Belongs to the FAD-dependent glycerol-3-phosphate dehydrogenase family.</text>
</comment>
<feature type="domain" description="FAD dependent oxidoreductase" evidence="6">
    <location>
        <begin position="42"/>
        <end position="421"/>
    </location>
</feature>
<organism evidence="8 9">
    <name type="scientific">Clavibacter michiganensis</name>
    <dbReference type="NCBI Taxonomy" id="28447"/>
    <lineage>
        <taxon>Bacteria</taxon>
        <taxon>Bacillati</taxon>
        <taxon>Actinomycetota</taxon>
        <taxon>Actinomycetes</taxon>
        <taxon>Micrococcales</taxon>
        <taxon>Microbacteriaceae</taxon>
        <taxon>Clavibacter</taxon>
    </lineage>
</organism>
<comment type="caution">
    <text evidence="8">The sequence shown here is derived from an EMBL/GenBank/DDBJ whole genome shotgun (WGS) entry which is preliminary data.</text>
</comment>
<dbReference type="SUPFAM" id="SSF51905">
    <property type="entry name" value="FAD/NAD(P)-binding domain"/>
    <property type="match status" value="1"/>
</dbReference>
<evidence type="ECO:0000256" key="2">
    <source>
        <dbReference type="ARBA" id="ARBA00007330"/>
    </source>
</evidence>
<evidence type="ECO:0000256" key="4">
    <source>
        <dbReference type="ARBA" id="ARBA00022827"/>
    </source>
</evidence>
<dbReference type="Gene3D" id="3.50.50.60">
    <property type="entry name" value="FAD/NAD(P)-binding domain"/>
    <property type="match status" value="1"/>
</dbReference>
<evidence type="ECO:0000313" key="8">
    <source>
        <dbReference type="EMBL" id="OUE18435.1"/>
    </source>
</evidence>
<dbReference type="Proteomes" id="UP000194837">
    <property type="component" value="Unassembled WGS sequence"/>
</dbReference>
<keyword evidence="5" id="KW-0560">Oxidoreductase</keyword>
<dbReference type="EMBL" id="MDJW01000012">
    <property type="protein sequence ID" value="OUE18435.1"/>
    <property type="molecule type" value="Genomic_DNA"/>
</dbReference>
<evidence type="ECO:0000259" key="7">
    <source>
        <dbReference type="Pfam" id="PF16901"/>
    </source>
</evidence>
<dbReference type="Gene3D" id="1.10.8.870">
    <property type="entry name" value="Alpha-glycerophosphate oxidase, cap domain"/>
    <property type="match status" value="1"/>
</dbReference>
<dbReference type="PRINTS" id="PR01001">
    <property type="entry name" value="FADG3PDH"/>
</dbReference>
<dbReference type="GO" id="GO:0004368">
    <property type="term" value="F:glycerol-3-phosphate dehydrogenase (quinone) activity"/>
    <property type="evidence" value="ECO:0007669"/>
    <property type="project" value="InterPro"/>
</dbReference>
<protein>
    <submittedName>
        <fullName evidence="8">Aerobic glycerol-3-phosphate dehydrogenase</fullName>
    </submittedName>
</protein>
<sequence length="605" mass="65756">MMNADARTMRACTDREKPLVTTSKKTDLRDNVARIHDRPSAKVLVIGGGINGIATFRDLALQGVDVVLVERADYGSGASAASSHMIHGGIRYLENGEFRLVRESVEERNGLIRIAPHYVKPLQTTMPIFSTFSGILNAPLRMLTHKQRSTKERGALLISVGMTLYDSFSRDGGSVPRHRFRIGKAAREDMPALNKDVKFTGTYYDASVHEPERLALDVLKDGLAAGDHARSANYLEAVGVADGGVKLRDVVSGTEFVVTADVVVNASGPWTDLTNEAMGGDTKFMGGTKGSHIVVDNAELLEATKGREIFFENNDGRIVLIYPLKGRVLIGTTDIDADPSEPAVCTEEEVDYFFDLVKHVFPQIELTRDHIVYRYSGIRPLPRHEDTAPGFVSRDYRIVETEIAGLSGSKVLSLVGGKWTTFRALSAHLSTEATTRLGVERSVDTTGMPIGGGKDFPSSSTARARWIATQAARSEGIGTEQVDRLLNRYGTRATSVIDVLSGQPSTPLTTDPQLTRAEIAYFATHEDAVHLADVVLRRTNLAFVGGVTHEMLAEIADVLQDALGWTGEERDAEIQDTVDTLLTYHGVDVGATKVAADATVTEFAN</sequence>
<dbReference type="GO" id="GO:0046168">
    <property type="term" value="P:glycerol-3-phosphate catabolic process"/>
    <property type="evidence" value="ECO:0007669"/>
    <property type="project" value="TreeGrafter"/>
</dbReference>